<dbReference type="RefSeq" id="WP_210651591.1">
    <property type="nucleotide sequence ID" value="NZ_JAGKQQ010000001.1"/>
</dbReference>
<gene>
    <name evidence="1" type="ORF">J8F10_00645</name>
</gene>
<accession>A0ABS5BJC9</accession>
<sequence length="90" mass="10424">MAQFVWIDWNLSKLAMHHLSPDEVEFAWEHRTDADEWAEPEPGVESYGRAPNGRWVKIIWRYNGFGDGDLIFVITAYHAPHPPPRTGAKH</sequence>
<protein>
    <recommendedName>
        <fullName evidence="3">DUF4258 domain-containing protein</fullName>
    </recommendedName>
</protein>
<comment type="caution">
    <text evidence="1">The sequence shown here is derived from an EMBL/GenBank/DDBJ whole genome shotgun (WGS) entry which is preliminary data.</text>
</comment>
<keyword evidence="2" id="KW-1185">Reference proteome</keyword>
<reference evidence="1 2" key="1">
    <citation type="submission" date="2021-04" db="EMBL/GenBank/DDBJ databases">
        <authorList>
            <person name="Ivanova A."/>
        </authorList>
    </citation>
    <scope>NUCLEOTIDE SEQUENCE [LARGE SCALE GENOMIC DNA]</scope>
    <source>
        <strain evidence="1 2">G18</strain>
    </source>
</reference>
<dbReference type="EMBL" id="JAGKQQ010000001">
    <property type="protein sequence ID" value="MBP3953808.1"/>
    <property type="molecule type" value="Genomic_DNA"/>
</dbReference>
<proteinExistence type="predicted"/>
<dbReference type="Proteomes" id="UP000676565">
    <property type="component" value="Unassembled WGS sequence"/>
</dbReference>
<evidence type="ECO:0008006" key="3">
    <source>
        <dbReference type="Google" id="ProtNLM"/>
    </source>
</evidence>
<evidence type="ECO:0000313" key="2">
    <source>
        <dbReference type="Proteomes" id="UP000676565"/>
    </source>
</evidence>
<organism evidence="1 2">
    <name type="scientific">Gemmata palustris</name>
    <dbReference type="NCBI Taxonomy" id="2822762"/>
    <lineage>
        <taxon>Bacteria</taxon>
        <taxon>Pseudomonadati</taxon>
        <taxon>Planctomycetota</taxon>
        <taxon>Planctomycetia</taxon>
        <taxon>Gemmatales</taxon>
        <taxon>Gemmataceae</taxon>
        <taxon>Gemmata</taxon>
    </lineage>
</organism>
<name>A0ABS5BJC9_9BACT</name>
<evidence type="ECO:0000313" key="1">
    <source>
        <dbReference type="EMBL" id="MBP3953808.1"/>
    </source>
</evidence>